<comment type="caution">
    <text evidence="2">The sequence shown here is derived from an EMBL/GenBank/DDBJ whole genome shotgun (WGS) entry which is preliminary data.</text>
</comment>
<evidence type="ECO:0000313" key="2">
    <source>
        <dbReference type="EMBL" id="GAA5192824.1"/>
    </source>
</evidence>
<gene>
    <name evidence="2" type="ORF">GCM10025772_22870</name>
</gene>
<evidence type="ECO:0000259" key="1">
    <source>
        <dbReference type="Pfam" id="PF01755"/>
    </source>
</evidence>
<dbReference type="Proteomes" id="UP001501600">
    <property type="component" value="Unassembled WGS sequence"/>
</dbReference>
<keyword evidence="3" id="KW-1185">Reference proteome</keyword>
<evidence type="ECO:0000313" key="3">
    <source>
        <dbReference type="Proteomes" id="UP001501600"/>
    </source>
</evidence>
<dbReference type="EMBL" id="BAABLF010000014">
    <property type="protein sequence ID" value="GAA5192824.1"/>
    <property type="molecule type" value="Genomic_DNA"/>
</dbReference>
<feature type="domain" description="Glycosyl transferase family 25" evidence="1">
    <location>
        <begin position="6"/>
        <end position="180"/>
    </location>
</feature>
<dbReference type="RefSeq" id="WP_345317197.1">
    <property type="nucleotide sequence ID" value="NZ_BAABLF010000014.1"/>
</dbReference>
<dbReference type="Pfam" id="PF01755">
    <property type="entry name" value="Glyco_transf_25"/>
    <property type="match status" value="1"/>
</dbReference>
<dbReference type="CDD" id="cd06532">
    <property type="entry name" value="Glyco_transf_25"/>
    <property type="match status" value="1"/>
</dbReference>
<proteinExistence type="predicted"/>
<dbReference type="InterPro" id="IPR002654">
    <property type="entry name" value="Glyco_trans_25"/>
</dbReference>
<organism evidence="2 3">
    <name type="scientific">Ferrimonas gelatinilytica</name>
    <dbReference type="NCBI Taxonomy" id="1255257"/>
    <lineage>
        <taxon>Bacteria</taxon>
        <taxon>Pseudomonadati</taxon>
        <taxon>Pseudomonadota</taxon>
        <taxon>Gammaproteobacteria</taxon>
        <taxon>Alteromonadales</taxon>
        <taxon>Ferrimonadaceae</taxon>
        <taxon>Ferrimonas</taxon>
    </lineage>
</organism>
<sequence length="257" mass="29063">MSQSAKIYVINLERSKDRLRNIGLQLDTLGLAFERIAAVDGVQLSAEALAQHYSATLNQQQMHRQMQAGEIACYLSHRKVWQKMVDDQVPFAVVLEDDVQVQPEIALFSQRVGAVADHWDVIKLFVGPNEKRVEKALSITPSCSLVANQKVPTSTAAQMVSLEGARKLLVMSERFGRPVDWDIRRWWQYDLRVLGVSQSLAEPCEPESTIDKDSGNRKALNQSVLRKQLLKLQYHIQAKRHGSNAQLLDRIAKHITD</sequence>
<accession>A0ABP9S9F5</accession>
<protein>
    <recommendedName>
        <fullName evidence="1">Glycosyl transferase family 25 domain-containing protein</fullName>
    </recommendedName>
</protein>
<name>A0ABP9S9F5_9GAMM</name>
<reference evidence="3" key="1">
    <citation type="journal article" date="2019" name="Int. J. Syst. Evol. Microbiol.">
        <title>The Global Catalogue of Microorganisms (GCM) 10K type strain sequencing project: providing services to taxonomists for standard genome sequencing and annotation.</title>
        <authorList>
            <consortium name="The Broad Institute Genomics Platform"/>
            <consortium name="The Broad Institute Genome Sequencing Center for Infectious Disease"/>
            <person name="Wu L."/>
            <person name="Ma J."/>
        </authorList>
    </citation>
    <scope>NUCLEOTIDE SEQUENCE [LARGE SCALE GENOMIC DNA]</scope>
    <source>
        <strain evidence="3">JCM 18720</strain>
    </source>
</reference>